<dbReference type="SUPFAM" id="SSF55874">
    <property type="entry name" value="ATPase domain of HSP90 chaperone/DNA topoisomerase II/histidine kinase"/>
    <property type="match status" value="1"/>
</dbReference>
<comment type="catalytic activity">
    <reaction evidence="1">
        <text>ATP + protein L-histidine = ADP + protein N-phospho-L-histidine.</text>
        <dbReference type="EC" id="2.7.13.3"/>
    </reaction>
</comment>
<dbReference type="InterPro" id="IPR005467">
    <property type="entry name" value="His_kinase_dom"/>
</dbReference>
<evidence type="ECO:0000256" key="7">
    <source>
        <dbReference type="ARBA" id="ARBA00022989"/>
    </source>
</evidence>
<dbReference type="Pfam" id="PF02518">
    <property type="entry name" value="HATPase_c"/>
    <property type="match status" value="1"/>
</dbReference>
<evidence type="ECO:0000256" key="3">
    <source>
        <dbReference type="ARBA" id="ARBA00022553"/>
    </source>
</evidence>
<reference evidence="10" key="1">
    <citation type="submission" date="2023-03" db="EMBL/GenBank/DDBJ databases">
        <title>Andean soil-derived lignocellulolytic bacterial consortium as a source of novel taxa and putative plastic-active enzymes.</title>
        <authorList>
            <person name="Diaz-Garcia L."/>
            <person name="Chuvochina M."/>
            <person name="Feuerriegel G."/>
            <person name="Bunk B."/>
            <person name="Sproer C."/>
            <person name="Streit W.R."/>
            <person name="Rodriguez L.M."/>
            <person name="Overmann J."/>
            <person name="Jimenez D.J."/>
        </authorList>
    </citation>
    <scope>NUCLEOTIDE SEQUENCE</scope>
    <source>
        <strain evidence="10">MAG 7</strain>
    </source>
</reference>
<dbReference type="GO" id="GO:0005886">
    <property type="term" value="C:plasma membrane"/>
    <property type="evidence" value="ECO:0007669"/>
    <property type="project" value="TreeGrafter"/>
</dbReference>
<evidence type="ECO:0000313" key="10">
    <source>
        <dbReference type="EMBL" id="WEK35742.1"/>
    </source>
</evidence>
<keyword evidence="8" id="KW-0472">Membrane</keyword>
<evidence type="ECO:0000313" key="11">
    <source>
        <dbReference type="Proteomes" id="UP001220610"/>
    </source>
</evidence>
<dbReference type="InterPro" id="IPR050428">
    <property type="entry name" value="TCS_sensor_his_kinase"/>
</dbReference>
<protein>
    <recommendedName>
        <fullName evidence="2">histidine kinase</fullName>
        <ecNumber evidence="2">2.7.13.3</ecNumber>
    </recommendedName>
</protein>
<feature type="domain" description="Histidine kinase" evidence="9">
    <location>
        <begin position="147"/>
        <end position="347"/>
    </location>
</feature>
<dbReference type="Pfam" id="PF00512">
    <property type="entry name" value="HisKA"/>
    <property type="match status" value="1"/>
</dbReference>
<dbReference type="InterPro" id="IPR003594">
    <property type="entry name" value="HATPase_dom"/>
</dbReference>
<dbReference type="Gene3D" id="3.30.565.10">
    <property type="entry name" value="Histidine kinase-like ATPase, C-terminal domain"/>
    <property type="match status" value="1"/>
</dbReference>
<dbReference type="SMART" id="SM00388">
    <property type="entry name" value="HisKA"/>
    <property type="match status" value="1"/>
</dbReference>
<dbReference type="SMART" id="SM00387">
    <property type="entry name" value="HATPase_c"/>
    <property type="match status" value="1"/>
</dbReference>
<keyword evidence="6 10" id="KW-0418">Kinase</keyword>
<evidence type="ECO:0000256" key="6">
    <source>
        <dbReference type="ARBA" id="ARBA00022777"/>
    </source>
</evidence>
<dbReference type="EMBL" id="CP119311">
    <property type="protein sequence ID" value="WEK35742.1"/>
    <property type="molecule type" value="Genomic_DNA"/>
</dbReference>
<dbReference type="InterPro" id="IPR003661">
    <property type="entry name" value="HisK_dim/P_dom"/>
</dbReference>
<evidence type="ECO:0000256" key="4">
    <source>
        <dbReference type="ARBA" id="ARBA00022679"/>
    </source>
</evidence>
<dbReference type="PANTHER" id="PTHR45436">
    <property type="entry name" value="SENSOR HISTIDINE KINASE YKOH"/>
    <property type="match status" value="1"/>
</dbReference>
<dbReference type="PROSITE" id="PS50109">
    <property type="entry name" value="HIS_KIN"/>
    <property type="match status" value="1"/>
</dbReference>
<gene>
    <name evidence="10" type="ORF">P0Y53_24920</name>
</gene>
<dbReference type="InterPro" id="IPR036890">
    <property type="entry name" value="HATPase_C_sf"/>
</dbReference>
<keyword evidence="4" id="KW-0808">Transferase</keyword>
<dbReference type="PANTHER" id="PTHR45436:SF5">
    <property type="entry name" value="SENSOR HISTIDINE KINASE TRCS"/>
    <property type="match status" value="1"/>
</dbReference>
<dbReference type="AlphaFoldDB" id="A0AAJ5WS88"/>
<dbReference type="EC" id="2.7.13.3" evidence="2"/>
<evidence type="ECO:0000256" key="5">
    <source>
        <dbReference type="ARBA" id="ARBA00022692"/>
    </source>
</evidence>
<dbReference type="PROSITE" id="PS51257">
    <property type="entry name" value="PROKAR_LIPOPROTEIN"/>
    <property type="match status" value="1"/>
</dbReference>
<evidence type="ECO:0000256" key="2">
    <source>
        <dbReference type="ARBA" id="ARBA00012438"/>
    </source>
</evidence>
<proteinExistence type="predicted"/>
<dbReference type="Gene3D" id="1.10.287.130">
    <property type="match status" value="1"/>
</dbReference>
<evidence type="ECO:0000256" key="8">
    <source>
        <dbReference type="SAM" id="Phobius"/>
    </source>
</evidence>
<keyword evidence="7 8" id="KW-1133">Transmembrane helix</keyword>
<name>A0AAJ5WS88_9BACT</name>
<evidence type="ECO:0000259" key="9">
    <source>
        <dbReference type="PROSITE" id="PS50109"/>
    </source>
</evidence>
<feature type="transmembrane region" description="Helical" evidence="8">
    <location>
        <begin position="12"/>
        <end position="36"/>
    </location>
</feature>
<keyword evidence="5 8" id="KW-0812">Transmembrane</keyword>
<organism evidence="10 11">
    <name type="scientific">Candidatus Pseudobacter hemicellulosilyticus</name>
    <dbReference type="NCBI Taxonomy" id="3121375"/>
    <lineage>
        <taxon>Bacteria</taxon>
        <taxon>Pseudomonadati</taxon>
        <taxon>Bacteroidota</taxon>
        <taxon>Chitinophagia</taxon>
        <taxon>Chitinophagales</taxon>
        <taxon>Chitinophagaceae</taxon>
        <taxon>Pseudobacter</taxon>
    </lineage>
</organism>
<sequence>MKKLLNWSMQKFVGYAAFVLACSIPVYYVAISLLWQYEMDEHNIVLTPEAGREDKFLIIGAVTLLTVLFFAALLAGFILLNRRISRKLWQPFYQSLEQFRKFDLDRQRAVSFPPTNIEEFADLNQSLEKLIAGNIAAYDQQKEFADNASHELQTPLAIVQSKLELLQQDLSLNTRQYQLIEEAQQALSRVNRVNKNLLLLTRIGNSQFMDKESIILSGLLAHCIEQLQPFSDSKQLSIQTSLAPDLTVQGNKILVELLLNNLLTNTIRHSPANGSIHVELTPGNLIISNPGTTALDPGRLFKRFATATDQTPGTGLGLALVKQIADRYGWSIHYHFIQGRHQFTLQY</sequence>
<dbReference type="GO" id="GO:0000155">
    <property type="term" value="F:phosphorelay sensor kinase activity"/>
    <property type="evidence" value="ECO:0007669"/>
    <property type="project" value="InterPro"/>
</dbReference>
<dbReference type="InterPro" id="IPR036097">
    <property type="entry name" value="HisK_dim/P_sf"/>
</dbReference>
<dbReference type="SUPFAM" id="SSF47384">
    <property type="entry name" value="Homodimeric domain of signal transducing histidine kinase"/>
    <property type="match status" value="1"/>
</dbReference>
<evidence type="ECO:0000256" key="1">
    <source>
        <dbReference type="ARBA" id="ARBA00000085"/>
    </source>
</evidence>
<accession>A0AAJ5WS88</accession>
<dbReference type="CDD" id="cd00082">
    <property type="entry name" value="HisKA"/>
    <property type="match status" value="1"/>
</dbReference>
<dbReference type="Proteomes" id="UP001220610">
    <property type="component" value="Chromosome"/>
</dbReference>
<keyword evidence="3" id="KW-0597">Phosphoprotein</keyword>
<feature type="transmembrane region" description="Helical" evidence="8">
    <location>
        <begin position="56"/>
        <end position="80"/>
    </location>
</feature>